<dbReference type="PANTHER" id="PTHR24421">
    <property type="entry name" value="NITRATE/NITRITE SENSOR PROTEIN NARX-RELATED"/>
    <property type="match status" value="1"/>
</dbReference>
<keyword evidence="3" id="KW-0597">Phosphoprotein</keyword>
<feature type="domain" description="Histidine kinase/HSP90-like ATPase" evidence="10">
    <location>
        <begin position="292"/>
        <end position="379"/>
    </location>
</feature>
<keyword evidence="8" id="KW-0902">Two-component regulatory system</keyword>
<dbReference type="Pfam" id="PF07730">
    <property type="entry name" value="HisKA_3"/>
    <property type="match status" value="1"/>
</dbReference>
<dbReference type="EC" id="2.7.13.3" evidence="2"/>
<organism evidence="12 13">
    <name type="scientific">Nocardioides humilatus</name>
    <dbReference type="NCBI Taxonomy" id="2607660"/>
    <lineage>
        <taxon>Bacteria</taxon>
        <taxon>Bacillati</taxon>
        <taxon>Actinomycetota</taxon>
        <taxon>Actinomycetes</taxon>
        <taxon>Propionibacteriales</taxon>
        <taxon>Nocardioidaceae</taxon>
        <taxon>Nocardioides</taxon>
    </lineage>
</organism>
<evidence type="ECO:0000259" key="11">
    <source>
        <dbReference type="Pfam" id="PF07730"/>
    </source>
</evidence>
<feature type="transmembrane region" description="Helical" evidence="9">
    <location>
        <begin position="22"/>
        <end position="42"/>
    </location>
</feature>
<keyword evidence="9" id="KW-0472">Membrane</keyword>
<dbReference type="EMBL" id="VUJV01000006">
    <property type="protein sequence ID" value="KAA1417068.1"/>
    <property type="molecule type" value="Genomic_DNA"/>
</dbReference>
<dbReference type="CDD" id="cd16917">
    <property type="entry name" value="HATPase_UhpB-NarQ-NarX-like"/>
    <property type="match status" value="1"/>
</dbReference>
<evidence type="ECO:0000256" key="6">
    <source>
        <dbReference type="ARBA" id="ARBA00022777"/>
    </source>
</evidence>
<evidence type="ECO:0000259" key="10">
    <source>
        <dbReference type="Pfam" id="PF02518"/>
    </source>
</evidence>
<keyword evidence="9" id="KW-0812">Transmembrane</keyword>
<dbReference type="InterPro" id="IPR003594">
    <property type="entry name" value="HATPase_dom"/>
</dbReference>
<dbReference type="Proteomes" id="UP000325003">
    <property type="component" value="Unassembled WGS sequence"/>
</dbReference>
<sequence>MLAAFFRSVLAEPRAPDAPVRVWRDWVLVGGLLITAVSEAVFRPDVPWRPLATVVTLLVIVVLFWRRTQPLLATAVGFGGSLVLYVPTVVDDVADVGLNSMAAVLLLPYALYRWASGREALIGTAIIAVPAGLSFATTETPFGEVLGGVTVLVASFALGAAMRYRAAARQREVQQVRMLERGELARELHDTVAHHVSAIAIQAQAGRAVAATDPAAAVEALAVIEAEASRTLLEMRAMVGVLREGDATDAEPAEYGPQRGVGDLDELTRLSPLVRVSCAGDLAGLPQPVDMAVYRICQESVTNAIRHARHATTVSVEVTGEVGVVRLRVHDDGEAARPSTSGGYGLLGMAERAKLLGGACQAGPDPAGGWTVEATLPREVPR</sequence>
<dbReference type="InterPro" id="IPR036890">
    <property type="entry name" value="HATPase_C_sf"/>
</dbReference>
<dbReference type="Gene3D" id="3.30.565.10">
    <property type="entry name" value="Histidine kinase-like ATPase, C-terminal domain"/>
    <property type="match status" value="1"/>
</dbReference>
<protein>
    <recommendedName>
        <fullName evidence="2">histidine kinase</fullName>
        <ecNumber evidence="2">2.7.13.3</ecNumber>
    </recommendedName>
</protein>
<feature type="domain" description="Signal transduction histidine kinase subgroup 3 dimerisation and phosphoacceptor" evidence="11">
    <location>
        <begin position="180"/>
        <end position="246"/>
    </location>
</feature>
<name>A0A5B1LA49_9ACTN</name>
<dbReference type="PANTHER" id="PTHR24421:SF10">
    <property type="entry name" value="NITRATE_NITRITE SENSOR PROTEIN NARQ"/>
    <property type="match status" value="1"/>
</dbReference>
<evidence type="ECO:0000256" key="1">
    <source>
        <dbReference type="ARBA" id="ARBA00000085"/>
    </source>
</evidence>
<evidence type="ECO:0000256" key="3">
    <source>
        <dbReference type="ARBA" id="ARBA00022553"/>
    </source>
</evidence>
<evidence type="ECO:0000313" key="12">
    <source>
        <dbReference type="EMBL" id="KAA1417068.1"/>
    </source>
</evidence>
<keyword evidence="5" id="KW-0547">Nucleotide-binding</keyword>
<dbReference type="Gene3D" id="1.20.5.1930">
    <property type="match status" value="1"/>
</dbReference>
<feature type="transmembrane region" description="Helical" evidence="9">
    <location>
        <begin position="72"/>
        <end position="90"/>
    </location>
</feature>
<dbReference type="GO" id="GO:0005524">
    <property type="term" value="F:ATP binding"/>
    <property type="evidence" value="ECO:0007669"/>
    <property type="project" value="UniProtKB-KW"/>
</dbReference>
<keyword evidence="6 12" id="KW-0418">Kinase</keyword>
<evidence type="ECO:0000256" key="4">
    <source>
        <dbReference type="ARBA" id="ARBA00022679"/>
    </source>
</evidence>
<keyword evidence="9" id="KW-1133">Transmembrane helix</keyword>
<dbReference type="GO" id="GO:0046983">
    <property type="term" value="F:protein dimerization activity"/>
    <property type="evidence" value="ECO:0007669"/>
    <property type="project" value="InterPro"/>
</dbReference>
<feature type="transmembrane region" description="Helical" evidence="9">
    <location>
        <begin position="142"/>
        <end position="161"/>
    </location>
</feature>
<dbReference type="RefSeq" id="WP_149729738.1">
    <property type="nucleotide sequence ID" value="NZ_VUJV01000006.1"/>
</dbReference>
<feature type="transmembrane region" description="Helical" evidence="9">
    <location>
        <begin position="48"/>
        <end position="65"/>
    </location>
</feature>
<comment type="catalytic activity">
    <reaction evidence="1">
        <text>ATP + protein L-histidine = ADP + protein N-phospho-L-histidine.</text>
        <dbReference type="EC" id="2.7.13.3"/>
    </reaction>
</comment>
<gene>
    <name evidence="12" type="ORF">F0U44_18015</name>
</gene>
<reference evidence="12 13" key="1">
    <citation type="submission" date="2019-09" db="EMBL/GenBank/DDBJ databases">
        <title>Nocardioides panacisoli sp. nov., isolated from the soil of a ginseng field.</title>
        <authorList>
            <person name="Cho C."/>
        </authorList>
    </citation>
    <scope>NUCLEOTIDE SEQUENCE [LARGE SCALE GENOMIC DNA]</scope>
    <source>
        <strain evidence="12 13">BN130099</strain>
    </source>
</reference>
<dbReference type="GO" id="GO:0016020">
    <property type="term" value="C:membrane"/>
    <property type="evidence" value="ECO:0007669"/>
    <property type="project" value="InterPro"/>
</dbReference>
<dbReference type="AlphaFoldDB" id="A0A5B1LA49"/>
<evidence type="ECO:0000313" key="13">
    <source>
        <dbReference type="Proteomes" id="UP000325003"/>
    </source>
</evidence>
<comment type="caution">
    <text evidence="12">The sequence shown here is derived from an EMBL/GenBank/DDBJ whole genome shotgun (WGS) entry which is preliminary data.</text>
</comment>
<evidence type="ECO:0000256" key="8">
    <source>
        <dbReference type="ARBA" id="ARBA00023012"/>
    </source>
</evidence>
<keyword evidence="7" id="KW-0067">ATP-binding</keyword>
<evidence type="ECO:0000256" key="7">
    <source>
        <dbReference type="ARBA" id="ARBA00022840"/>
    </source>
</evidence>
<dbReference type="Pfam" id="PF02518">
    <property type="entry name" value="HATPase_c"/>
    <property type="match status" value="1"/>
</dbReference>
<reference evidence="12 13" key="2">
    <citation type="submission" date="2019-09" db="EMBL/GenBank/DDBJ databases">
        <authorList>
            <person name="Jin C."/>
        </authorList>
    </citation>
    <scope>NUCLEOTIDE SEQUENCE [LARGE SCALE GENOMIC DNA]</scope>
    <source>
        <strain evidence="12 13">BN130099</strain>
    </source>
</reference>
<proteinExistence type="predicted"/>
<dbReference type="InterPro" id="IPR011712">
    <property type="entry name" value="Sig_transdc_His_kin_sub3_dim/P"/>
</dbReference>
<keyword evidence="4" id="KW-0808">Transferase</keyword>
<keyword evidence="13" id="KW-1185">Reference proteome</keyword>
<dbReference type="InterPro" id="IPR050482">
    <property type="entry name" value="Sensor_HK_TwoCompSys"/>
</dbReference>
<evidence type="ECO:0000256" key="9">
    <source>
        <dbReference type="SAM" id="Phobius"/>
    </source>
</evidence>
<dbReference type="GO" id="GO:0000155">
    <property type="term" value="F:phosphorelay sensor kinase activity"/>
    <property type="evidence" value="ECO:0007669"/>
    <property type="project" value="InterPro"/>
</dbReference>
<evidence type="ECO:0000256" key="2">
    <source>
        <dbReference type="ARBA" id="ARBA00012438"/>
    </source>
</evidence>
<evidence type="ECO:0000256" key="5">
    <source>
        <dbReference type="ARBA" id="ARBA00022741"/>
    </source>
</evidence>
<feature type="transmembrane region" description="Helical" evidence="9">
    <location>
        <begin position="96"/>
        <end position="112"/>
    </location>
</feature>
<dbReference type="SUPFAM" id="SSF55874">
    <property type="entry name" value="ATPase domain of HSP90 chaperone/DNA topoisomerase II/histidine kinase"/>
    <property type="match status" value="1"/>
</dbReference>
<accession>A0A5B1LA49</accession>
<feature type="transmembrane region" description="Helical" evidence="9">
    <location>
        <begin position="119"/>
        <end position="136"/>
    </location>
</feature>